<dbReference type="OrthoDB" id="271164at2759"/>
<dbReference type="InParanoid" id="A0A0V0QI61"/>
<dbReference type="Gene3D" id="3.30.1520.10">
    <property type="entry name" value="Phox-like domain"/>
    <property type="match status" value="1"/>
</dbReference>
<dbReference type="SMART" id="SM00312">
    <property type="entry name" value="PX"/>
    <property type="match status" value="1"/>
</dbReference>
<dbReference type="AlphaFoldDB" id="A0A0V0QI61"/>
<dbReference type="GO" id="GO:0005768">
    <property type="term" value="C:endosome"/>
    <property type="evidence" value="ECO:0007669"/>
    <property type="project" value="TreeGrafter"/>
</dbReference>
<organism evidence="2 3">
    <name type="scientific">Pseudocohnilembus persalinus</name>
    <name type="common">Ciliate</name>
    <dbReference type="NCBI Taxonomy" id="266149"/>
    <lineage>
        <taxon>Eukaryota</taxon>
        <taxon>Sar</taxon>
        <taxon>Alveolata</taxon>
        <taxon>Ciliophora</taxon>
        <taxon>Intramacronucleata</taxon>
        <taxon>Oligohymenophorea</taxon>
        <taxon>Scuticociliatia</taxon>
        <taxon>Philasterida</taxon>
        <taxon>Pseudocohnilembidae</taxon>
        <taxon>Pseudocohnilembus</taxon>
    </lineage>
</organism>
<dbReference type="PROSITE" id="PS50195">
    <property type="entry name" value="PX"/>
    <property type="match status" value="1"/>
</dbReference>
<proteinExistence type="predicted"/>
<name>A0A0V0QI61_PSEPJ</name>
<protein>
    <submittedName>
        <fullName evidence="2">Phox homologous domain</fullName>
    </submittedName>
</protein>
<accession>A0A0V0QI61</accession>
<feature type="domain" description="PX" evidence="1">
    <location>
        <begin position="93"/>
        <end position="223"/>
    </location>
</feature>
<dbReference type="EMBL" id="LDAU01000161">
    <property type="protein sequence ID" value="KRX01890.1"/>
    <property type="molecule type" value="Genomic_DNA"/>
</dbReference>
<dbReference type="CDD" id="cd06093">
    <property type="entry name" value="PX_domain"/>
    <property type="match status" value="1"/>
</dbReference>
<evidence type="ECO:0000313" key="2">
    <source>
        <dbReference type="EMBL" id="KRX01890.1"/>
    </source>
</evidence>
<dbReference type="Pfam" id="PF00787">
    <property type="entry name" value="PX"/>
    <property type="match status" value="1"/>
</dbReference>
<gene>
    <name evidence="2" type="ORF">PPERSA_05729</name>
</gene>
<comment type="caution">
    <text evidence="2">The sequence shown here is derived from an EMBL/GenBank/DDBJ whole genome shotgun (WGS) entry which is preliminary data.</text>
</comment>
<dbReference type="InterPro" id="IPR001683">
    <property type="entry name" value="PX_dom"/>
</dbReference>
<dbReference type="PANTHER" id="PTHR10555">
    <property type="entry name" value="SORTING NEXIN"/>
    <property type="match status" value="1"/>
</dbReference>
<keyword evidence="3" id="KW-1185">Reference proteome</keyword>
<dbReference type="SUPFAM" id="SSF64268">
    <property type="entry name" value="PX domain"/>
    <property type="match status" value="1"/>
</dbReference>
<dbReference type="GO" id="GO:0035091">
    <property type="term" value="F:phosphatidylinositol binding"/>
    <property type="evidence" value="ECO:0007669"/>
    <property type="project" value="InterPro"/>
</dbReference>
<dbReference type="Proteomes" id="UP000054937">
    <property type="component" value="Unassembled WGS sequence"/>
</dbReference>
<evidence type="ECO:0000259" key="1">
    <source>
        <dbReference type="PROSITE" id="PS50195"/>
    </source>
</evidence>
<reference evidence="2 3" key="1">
    <citation type="journal article" date="2015" name="Sci. Rep.">
        <title>Genome of the facultative scuticociliatosis pathogen Pseudocohnilembus persalinus provides insight into its virulence through horizontal gene transfer.</title>
        <authorList>
            <person name="Xiong J."/>
            <person name="Wang G."/>
            <person name="Cheng J."/>
            <person name="Tian M."/>
            <person name="Pan X."/>
            <person name="Warren A."/>
            <person name="Jiang C."/>
            <person name="Yuan D."/>
            <person name="Miao W."/>
        </authorList>
    </citation>
    <scope>NUCLEOTIDE SEQUENCE [LARGE SCALE GENOMIC DNA]</scope>
    <source>
        <strain evidence="2">36N120E</strain>
    </source>
</reference>
<dbReference type="InterPro" id="IPR036871">
    <property type="entry name" value="PX_dom_sf"/>
</dbReference>
<dbReference type="PANTHER" id="PTHR10555:SF170">
    <property type="entry name" value="FI18122P1"/>
    <property type="match status" value="1"/>
</dbReference>
<evidence type="ECO:0000313" key="3">
    <source>
        <dbReference type="Proteomes" id="UP000054937"/>
    </source>
</evidence>
<sequence>MLKNNYNQEQKQSTKQQGNDLATQLMAEIKQDEANFIKDGYNEFKHLDENENVTQEFKQLQDQNIVERSGSTFFLTENIYHQITNIFKVETQYEIQVHSPEVVKSKLGLKKHVEFTVQLANLKENKVWTVKRRYKSFKFLETILKNDWPGIYIPPLPERAMDNITADNLLNTTYSGLSGSYSLQKIDERCRHFEYFLIKIMDNRLLAESQVVQTFLTMPNLKHLLKYLKNYKMMDMKQIVDKYTSIFSIFRTLPMTEEIKTKYVAFSKWTRRVKLRLMKMNQIAKRLKQNFNEGYNALNNFKDKFLIGYMEKFLEYDDASQMYPALKDDFKPEVFDEICDLMQNELYDVLSLENAFDDINN</sequence>